<accession>A0ABZ1FF65</accession>
<dbReference type="EMBL" id="CP109106">
    <property type="protein sequence ID" value="WSB68915.1"/>
    <property type="molecule type" value="Genomic_DNA"/>
</dbReference>
<reference evidence="1 2" key="1">
    <citation type="submission" date="2022-10" db="EMBL/GenBank/DDBJ databases">
        <title>The complete genomes of actinobacterial strains from the NBC collection.</title>
        <authorList>
            <person name="Joergensen T.S."/>
            <person name="Alvarez Arevalo M."/>
            <person name="Sterndorff E.B."/>
            <person name="Faurdal D."/>
            <person name="Vuksanovic O."/>
            <person name="Mourched A.-S."/>
            <person name="Charusanti P."/>
            <person name="Shaw S."/>
            <person name="Blin K."/>
            <person name="Weber T."/>
        </authorList>
    </citation>
    <scope>NUCLEOTIDE SEQUENCE [LARGE SCALE GENOMIC DNA]</scope>
    <source>
        <strain evidence="1 2">NBC 01774</strain>
    </source>
</reference>
<evidence type="ECO:0000313" key="2">
    <source>
        <dbReference type="Proteomes" id="UP001344251"/>
    </source>
</evidence>
<dbReference type="Proteomes" id="UP001344251">
    <property type="component" value="Chromosome"/>
</dbReference>
<proteinExistence type="predicted"/>
<keyword evidence="2" id="KW-1185">Reference proteome</keyword>
<organism evidence="1 2">
    <name type="scientific">Streptomyces decoyicus</name>
    <dbReference type="NCBI Taxonomy" id="249567"/>
    <lineage>
        <taxon>Bacteria</taxon>
        <taxon>Bacillati</taxon>
        <taxon>Actinomycetota</taxon>
        <taxon>Actinomycetes</taxon>
        <taxon>Kitasatosporales</taxon>
        <taxon>Streptomycetaceae</taxon>
        <taxon>Streptomyces</taxon>
    </lineage>
</organism>
<evidence type="ECO:0000313" key="1">
    <source>
        <dbReference type="EMBL" id="WSB68915.1"/>
    </source>
</evidence>
<name>A0ABZ1FF65_9ACTN</name>
<gene>
    <name evidence="1" type="ORF">OG863_13640</name>
</gene>
<protein>
    <recommendedName>
        <fullName evidence="3">ESX-1 secretion-associated protein</fullName>
    </recommendedName>
</protein>
<sequence>MAGSGCDVDPAVLTTQGGVFHDIGSDFGAAAKKLQAALKEAEEWGSDEFVKIFNDFYKPVSEGIAESMPHLGAEISKIGSKLGAMGAHYDTTEQEQHDHLARYAAHRPDIAP</sequence>
<evidence type="ECO:0008006" key="3">
    <source>
        <dbReference type="Google" id="ProtNLM"/>
    </source>
</evidence>
<dbReference type="RefSeq" id="WP_326618409.1">
    <property type="nucleotide sequence ID" value="NZ_CP109106.1"/>
</dbReference>